<name>A0A3E0H1J1_9PSEU</name>
<evidence type="ECO:0000313" key="2">
    <source>
        <dbReference type="EMBL" id="REH36134.1"/>
    </source>
</evidence>
<dbReference type="Proteomes" id="UP000256269">
    <property type="component" value="Unassembled WGS sequence"/>
</dbReference>
<reference evidence="2 3" key="1">
    <citation type="submission" date="2018-08" db="EMBL/GenBank/DDBJ databases">
        <title>Genomic Encyclopedia of Archaeal and Bacterial Type Strains, Phase II (KMG-II): from individual species to whole genera.</title>
        <authorList>
            <person name="Goeker M."/>
        </authorList>
    </citation>
    <scope>NUCLEOTIDE SEQUENCE [LARGE SCALE GENOMIC DNA]</scope>
    <source>
        <strain evidence="2 3">DSM 45791</strain>
    </source>
</reference>
<evidence type="ECO:0008006" key="4">
    <source>
        <dbReference type="Google" id="ProtNLM"/>
    </source>
</evidence>
<evidence type="ECO:0000313" key="3">
    <source>
        <dbReference type="Proteomes" id="UP000256269"/>
    </source>
</evidence>
<sequence length="125" mass="13022">MNTASIRRVAATVLTAGVLVGAAGAAQASTGQPAQHHPTTSAATAQHAPTFANLPHFLSSANMPTWVWGPTQLCFYGSGEVEVQWQLAGWPQFFPVNGSCVSGWGFGIPVHVTNFGFSPVTVVSI</sequence>
<feature type="signal peptide" evidence="1">
    <location>
        <begin position="1"/>
        <end position="28"/>
    </location>
</feature>
<accession>A0A3E0H1J1</accession>
<dbReference type="OrthoDB" id="5197118at2"/>
<proteinExistence type="predicted"/>
<keyword evidence="3" id="KW-1185">Reference proteome</keyword>
<comment type="caution">
    <text evidence="2">The sequence shown here is derived from an EMBL/GenBank/DDBJ whole genome shotgun (WGS) entry which is preliminary data.</text>
</comment>
<organism evidence="2 3">
    <name type="scientific">Kutzneria buriramensis</name>
    <dbReference type="NCBI Taxonomy" id="1045776"/>
    <lineage>
        <taxon>Bacteria</taxon>
        <taxon>Bacillati</taxon>
        <taxon>Actinomycetota</taxon>
        <taxon>Actinomycetes</taxon>
        <taxon>Pseudonocardiales</taxon>
        <taxon>Pseudonocardiaceae</taxon>
        <taxon>Kutzneria</taxon>
    </lineage>
</organism>
<dbReference type="AlphaFoldDB" id="A0A3E0H1J1"/>
<protein>
    <recommendedName>
        <fullName evidence="4">Secreted protein</fullName>
    </recommendedName>
</protein>
<dbReference type="RefSeq" id="WP_147328784.1">
    <property type="nucleotide sequence ID" value="NZ_CP144375.1"/>
</dbReference>
<feature type="chain" id="PRO_5017748002" description="Secreted protein" evidence="1">
    <location>
        <begin position="29"/>
        <end position="125"/>
    </location>
</feature>
<keyword evidence="1" id="KW-0732">Signal</keyword>
<gene>
    <name evidence="2" type="ORF">BCF44_1163</name>
</gene>
<dbReference type="EMBL" id="QUNO01000016">
    <property type="protein sequence ID" value="REH36134.1"/>
    <property type="molecule type" value="Genomic_DNA"/>
</dbReference>
<evidence type="ECO:0000256" key="1">
    <source>
        <dbReference type="SAM" id="SignalP"/>
    </source>
</evidence>